<dbReference type="Pfam" id="PF00177">
    <property type="entry name" value="Ribosomal_S7"/>
    <property type="match status" value="1"/>
</dbReference>
<protein>
    <recommendedName>
        <fullName evidence="7">Small ribosomal subunit protein uS7</fullName>
    </recommendedName>
</protein>
<accession>A0ABU5E0X0</accession>
<dbReference type="InterPro" id="IPR036823">
    <property type="entry name" value="Ribosomal_uS7_dom_sf"/>
</dbReference>
<evidence type="ECO:0000256" key="2">
    <source>
        <dbReference type="ARBA" id="ARBA00022555"/>
    </source>
</evidence>
<dbReference type="NCBIfam" id="TIGR01029">
    <property type="entry name" value="rpsG_bact"/>
    <property type="match status" value="1"/>
</dbReference>
<evidence type="ECO:0000256" key="7">
    <source>
        <dbReference type="HAMAP-Rule" id="MF_00480"/>
    </source>
</evidence>
<dbReference type="PROSITE" id="PS00052">
    <property type="entry name" value="RIBOSOMAL_S7"/>
    <property type="match status" value="1"/>
</dbReference>
<dbReference type="Proteomes" id="UP001271769">
    <property type="component" value="Unassembled WGS sequence"/>
</dbReference>
<dbReference type="Gene3D" id="1.10.455.10">
    <property type="entry name" value="Ribosomal protein S7 domain"/>
    <property type="match status" value="1"/>
</dbReference>
<evidence type="ECO:0000256" key="3">
    <source>
        <dbReference type="ARBA" id="ARBA00022730"/>
    </source>
</evidence>
<evidence type="ECO:0000256" key="6">
    <source>
        <dbReference type="ARBA" id="ARBA00023274"/>
    </source>
</evidence>
<dbReference type="PIRSF" id="PIRSF002122">
    <property type="entry name" value="RPS7p_RPS7a_RPS5e_RPS7o"/>
    <property type="match status" value="1"/>
</dbReference>
<keyword evidence="6 7" id="KW-0687">Ribonucleoprotein</keyword>
<keyword evidence="4 7" id="KW-0694">RNA-binding</keyword>
<comment type="similarity">
    <text evidence="1 7 8">Belongs to the universal ribosomal protein uS7 family.</text>
</comment>
<evidence type="ECO:0000256" key="4">
    <source>
        <dbReference type="ARBA" id="ARBA00022884"/>
    </source>
</evidence>
<dbReference type="InterPro" id="IPR000235">
    <property type="entry name" value="Ribosomal_uS7"/>
</dbReference>
<reference evidence="10 11" key="1">
    <citation type="journal article" date="2013" name="Antonie Van Leeuwenhoek">
        <title>Dongia rigui sp. nov., isolated from freshwater of a large wetland in Korea.</title>
        <authorList>
            <person name="Baik K.S."/>
            <person name="Hwang Y.M."/>
            <person name="Choi J.S."/>
            <person name="Kwon J."/>
            <person name="Seong C.N."/>
        </authorList>
    </citation>
    <scope>NUCLEOTIDE SEQUENCE [LARGE SCALE GENOMIC DNA]</scope>
    <source>
        <strain evidence="10 11">04SU4-P</strain>
    </source>
</reference>
<dbReference type="EMBL" id="JAXCLX010000001">
    <property type="protein sequence ID" value="MDY0872553.1"/>
    <property type="molecule type" value="Genomic_DNA"/>
</dbReference>
<evidence type="ECO:0000256" key="1">
    <source>
        <dbReference type="ARBA" id="ARBA00007151"/>
    </source>
</evidence>
<gene>
    <name evidence="7 10" type="primary">rpsG</name>
    <name evidence="10" type="ORF">SMD31_11485</name>
</gene>
<dbReference type="InterPro" id="IPR005717">
    <property type="entry name" value="Ribosomal_uS7_bac/org-type"/>
</dbReference>
<evidence type="ECO:0000259" key="9">
    <source>
        <dbReference type="Pfam" id="PF00177"/>
    </source>
</evidence>
<organism evidence="10 11">
    <name type="scientific">Dongia rigui</name>
    <dbReference type="NCBI Taxonomy" id="940149"/>
    <lineage>
        <taxon>Bacteria</taxon>
        <taxon>Pseudomonadati</taxon>
        <taxon>Pseudomonadota</taxon>
        <taxon>Alphaproteobacteria</taxon>
        <taxon>Rhodospirillales</taxon>
        <taxon>Dongiaceae</taxon>
        <taxon>Dongia</taxon>
    </lineage>
</organism>
<keyword evidence="2 7" id="KW-0820">tRNA-binding</keyword>
<evidence type="ECO:0000256" key="8">
    <source>
        <dbReference type="RuleBase" id="RU003619"/>
    </source>
</evidence>
<dbReference type="InterPro" id="IPR020606">
    <property type="entry name" value="Ribosomal_uS7_CS"/>
</dbReference>
<feature type="domain" description="Small ribosomal subunit protein uS7" evidence="9">
    <location>
        <begin position="2"/>
        <end position="150"/>
    </location>
</feature>
<comment type="subunit">
    <text evidence="7">Part of the 30S ribosomal subunit. Contacts proteins S9 and S11.</text>
</comment>
<keyword evidence="3 7" id="KW-0699">rRNA-binding</keyword>
<dbReference type="SUPFAM" id="SSF47973">
    <property type="entry name" value="Ribosomal protein S7"/>
    <property type="match status" value="1"/>
</dbReference>
<comment type="function">
    <text evidence="7">One of the primary rRNA binding proteins, it binds directly to 16S rRNA where it nucleates assembly of the head domain of the 30S subunit. Is located at the subunit interface close to the decoding center, probably blocks exit of the E-site tRNA.</text>
</comment>
<keyword evidence="5 7" id="KW-0689">Ribosomal protein</keyword>
<dbReference type="GO" id="GO:0005840">
    <property type="term" value="C:ribosome"/>
    <property type="evidence" value="ECO:0007669"/>
    <property type="project" value="UniProtKB-KW"/>
</dbReference>
<sequence length="157" mass="17618">MSRRHAAEKREVLPDAKFGDIVLTKFMNSLMYAGKKSTAETIVYGALASVEKKSKGADPVKLFHEALTNVKPHLEVRSRRVGGATYQVPVEVRPDRAQALAIRWIITVARGRSEQTMTDRLAAELLDAANNRGASVKKREDTHRMAEANKAFSHYRW</sequence>
<comment type="caution">
    <text evidence="10">The sequence shown here is derived from an EMBL/GenBank/DDBJ whole genome shotgun (WGS) entry which is preliminary data.</text>
</comment>
<dbReference type="InterPro" id="IPR023798">
    <property type="entry name" value="Ribosomal_uS7_dom"/>
</dbReference>
<proteinExistence type="inferred from homology"/>
<evidence type="ECO:0000313" key="11">
    <source>
        <dbReference type="Proteomes" id="UP001271769"/>
    </source>
</evidence>
<dbReference type="HAMAP" id="MF_00480_B">
    <property type="entry name" value="Ribosomal_uS7_B"/>
    <property type="match status" value="1"/>
</dbReference>
<dbReference type="RefSeq" id="WP_320500981.1">
    <property type="nucleotide sequence ID" value="NZ_JAXCLX010000001.1"/>
</dbReference>
<dbReference type="PANTHER" id="PTHR11205">
    <property type="entry name" value="RIBOSOMAL PROTEIN S7"/>
    <property type="match status" value="1"/>
</dbReference>
<name>A0ABU5E0X0_9PROT</name>
<evidence type="ECO:0000256" key="5">
    <source>
        <dbReference type="ARBA" id="ARBA00022980"/>
    </source>
</evidence>
<evidence type="ECO:0000313" key="10">
    <source>
        <dbReference type="EMBL" id="MDY0872553.1"/>
    </source>
</evidence>
<keyword evidence="11" id="KW-1185">Reference proteome</keyword>
<dbReference type="CDD" id="cd14869">
    <property type="entry name" value="uS7_Bacteria"/>
    <property type="match status" value="1"/>
</dbReference>